<dbReference type="GO" id="GO:0005840">
    <property type="term" value="C:ribosome"/>
    <property type="evidence" value="ECO:0007669"/>
    <property type="project" value="UniProtKB-KW"/>
</dbReference>
<dbReference type="GO" id="GO:0006412">
    <property type="term" value="P:translation"/>
    <property type="evidence" value="ECO:0007669"/>
    <property type="project" value="InterPro"/>
</dbReference>
<keyword evidence="2 6" id="KW-0689">Ribosomal protein</keyword>
<dbReference type="PRINTS" id="PR00063">
    <property type="entry name" value="RIBOSOMALL27"/>
</dbReference>
<dbReference type="Pfam" id="PF01016">
    <property type="entry name" value="Ribosomal_L27"/>
    <property type="match status" value="1"/>
</dbReference>
<name>A0A1G2FBF2_9BACT</name>
<comment type="similarity">
    <text evidence="1">Belongs to the bacterial ribosomal protein bL27 family.</text>
</comment>
<gene>
    <name evidence="6" type="ORF">A2815_00880</name>
</gene>
<sequence>MAKTKSAGSTSLGRDSRPKYLGVKLFDGQPAQPGSVIIRQRGSKFVAGKNVRQGKDYTLYSVAKGVVKFATKKIKHFDGSRRIAKVVNVVSGAAPG</sequence>
<dbReference type="Proteomes" id="UP000176974">
    <property type="component" value="Unassembled WGS sequence"/>
</dbReference>
<organism evidence="6 7">
    <name type="scientific">Candidatus Portnoybacteria bacterium RIFCSPHIGHO2_01_FULL_40_12b</name>
    <dbReference type="NCBI Taxonomy" id="1801994"/>
    <lineage>
        <taxon>Bacteria</taxon>
        <taxon>Candidatus Portnoyibacteriota</taxon>
    </lineage>
</organism>
<dbReference type="PANTHER" id="PTHR15893:SF0">
    <property type="entry name" value="LARGE RIBOSOMAL SUBUNIT PROTEIN BL27M"/>
    <property type="match status" value="1"/>
</dbReference>
<keyword evidence="3" id="KW-0687">Ribonucleoprotein</keyword>
<dbReference type="GO" id="GO:1990904">
    <property type="term" value="C:ribonucleoprotein complex"/>
    <property type="evidence" value="ECO:0007669"/>
    <property type="project" value="UniProtKB-KW"/>
</dbReference>
<dbReference type="InterPro" id="IPR001684">
    <property type="entry name" value="Ribosomal_bL27"/>
</dbReference>
<dbReference type="Gene3D" id="2.40.50.100">
    <property type="match status" value="1"/>
</dbReference>
<dbReference type="SUPFAM" id="SSF110324">
    <property type="entry name" value="Ribosomal L27 protein-like"/>
    <property type="match status" value="1"/>
</dbReference>
<dbReference type="EMBL" id="MHMY01000023">
    <property type="protein sequence ID" value="OGZ34918.1"/>
    <property type="molecule type" value="Genomic_DNA"/>
</dbReference>
<dbReference type="GO" id="GO:0003735">
    <property type="term" value="F:structural constituent of ribosome"/>
    <property type="evidence" value="ECO:0007669"/>
    <property type="project" value="InterPro"/>
</dbReference>
<evidence type="ECO:0000256" key="2">
    <source>
        <dbReference type="ARBA" id="ARBA00022980"/>
    </source>
</evidence>
<dbReference type="InterPro" id="IPR018261">
    <property type="entry name" value="Ribosomal_bL27_CS"/>
</dbReference>
<evidence type="ECO:0000256" key="5">
    <source>
        <dbReference type="ARBA" id="ARBA00035477"/>
    </source>
</evidence>
<dbReference type="FunFam" id="2.40.50.100:FF:000060">
    <property type="entry name" value="Apicoplast ribosomal protein L27"/>
    <property type="match status" value="1"/>
</dbReference>
<proteinExistence type="inferred from homology"/>
<dbReference type="PANTHER" id="PTHR15893">
    <property type="entry name" value="RIBOSOMAL PROTEIN L27"/>
    <property type="match status" value="1"/>
</dbReference>
<evidence type="ECO:0000256" key="3">
    <source>
        <dbReference type="ARBA" id="ARBA00023274"/>
    </source>
</evidence>
<reference evidence="6 7" key="1">
    <citation type="journal article" date="2016" name="Nat. Commun.">
        <title>Thousands of microbial genomes shed light on interconnected biogeochemical processes in an aquifer system.</title>
        <authorList>
            <person name="Anantharaman K."/>
            <person name="Brown C.T."/>
            <person name="Hug L.A."/>
            <person name="Sharon I."/>
            <person name="Castelle C.J."/>
            <person name="Probst A.J."/>
            <person name="Thomas B.C."/>
            <person name="Singh A."/>
            <person name="Wilkins M.J."/>
            <person name="Karaoz U."/>
            <person name="Brodie E.L."/>
            <person name="Williams K.H."/>
            <person name="Hubbard S.S."/>
            <person name="Banfield J.F."/>
        </authorList>
    </citation>
    <scope>NUCLEOTIDE SEQUENCE [LARGE SCALE GENOMIC DNA]</scope>
</reference>
<comment type="caution">
    <text evidence="6">The sequence shown here is derived from an EMBL/GenBank/DDBJ whole genome shotgun (WGS) entry which is preliminary data.</text>
</comment>
<protein>
    <recommendedName>
        <fullName evidence="4">Large ribosomal subunit protein bL27</fullName>
    </recommendedName>
    <alternativeName>
        <fullName evidence="5">50S ribosomal protein L27</fullName>
    </alternativeName>
</protein>
<evidence type="ECO:0000313" key="6">
    <source>
        <dbReference type="EMBL" id="OGZ34918.1"/>
    </source>
</evidence>
<evidence type="ECO:0000313" key="7">
    <source>
        <dbReference type="Proteomes" id="UP000176974"/>
    </source>
</evidence>
<dbReference type="PROSITE" id="PS00831">
    <property type="entry name" value="RIBOSOMAL_L27"/>
    <property type="match status" value="1"/>
</dbReference>
<evidence type="ECO:0000256" key="1">
    <source>
        <dbReference type="ARBA" id="ARBA00010797"/>
    </source>
</evidence>
<accession>A0A1G2FBF2</accession>
<dbReference type="AlphaFoldDB" id="A0A1G2FBF2"/>
<evidence type="ECO:0000256" key="4">
    <source>
        <dbReference type="ARBA" id="ARBA00035175"/>
    </source>
</evidence>